<dbReference type="InterPro" id="IPR011044">
    <property type="entry name" value="Quino_amine_DH_bsu"/>
</dbReference>
<proteinExistence type="predicted"/>
<dbReference type="InterPro" id="IPR035986">
    <property type="entry name" value="PKD_dom_sf"/>
</dbReference>
<dbReference type="InterPro" id="IPR015943">
    <property type="entry name" value="WD40/YVTN_repeat-like_dom_sf"/>
</dbReference>
<dbReference type="InterPro" id="IPR041696">
    <property type="entry name" value="PKD_3"/>
</dbReference>
<evidence type="ECO:0000313" key="2">
    <source>
        <dbReference type="EMBL" id="HIT97223.1"/>
    </source>
</evidence>
<dbReference type="Pfam" id="PF16820">
    <property type="entry name" value="PKD_3"/>
    <property type="match status" value="1"/>
</dbReference>
<dbReference type="InterPro" id="IPR031815">
    <property type="entry name" value="DUF5074"/>
</dbReference>
<name>A0A9D1H851_9FLAO</name>
<dbReference type="Gene3D" id="2.130.10.10">
    <property type="entry name" value="YVTN repeat-like/Quinoprotein amine dehydrogenase"/>
    <property type="match status" value="1"/>
</dbReference>
<accession>A0A9D1H851</accession>
<reference evidence="2" key="2">
    <citation type="journal article" date="2021" name="PeerJ">
        <title>Extensive microbial diversity within the chicken gut microbiome revealed by metagenomics and culture.</title>
        <authorList>
            <person name="Gilroy R."/>
            <person name="Ravi A."/>
            <person name="Getino M."/>
            <person name="Pursley I."/>
            <person name="Horton D.L."/>
            <person name="Alikhan N.F."/>
            <person name="Baker D."/>
            <person name="Gharbi K."/>
            <person name="Hall N."/>
            <person name="Watson M."/>
            <person name="Adriaenssens E.M."/>
            <person name="Foster-Nyarko E."/>
            <person name="Jarju S."/>
            <person name="Secka A."/>
            <person name="Antonio M."/>
            <person name="Oren A."/>
            <person name="Chaudhuri R.R."/>
            <person name="La Ragione R."/>
            <person name="Hildebrand F."/>
            <person name="Pallen M.J."/>
        </authorList>
    </citation>
    <scope>NUCLEOTIDE SEQUENCE</scope>
    <source>
        <strain evidence="2">1383</strain>
    </source>
</reference>
<reference evidence="2" key="1">
    <citation type="submission" date="2020-10" db="EMBL/GenBank/DDBJ databases">
        <authorList>
            <person name="Gilroy R."/>
        </authorList>
    </citation>
    <scope>NUCLEOTIDE SEQUENCE</scope>
    <source>
        <strain evidence="2">1383</strain>
    </source>
</reference>
<dbReference type="SMART" id="SM00089">
    <property type="entry name" value="PKD"/>
    <property type="match status" value="1"/>
</dbReference>
<sequence length="448" mass="48259">MKKFFCTMILSAVLAAGFTSCSKEDDPDIPAIAGIENAEDNLSMAVGESITFTASVTPTEQTEYLWTLDGEEVSTELAYTFAPKQTGEYVLKFTATNVSGTDSREFTVSVVLYKGGFFVINEGSFGRTMGSVDYFADASTRTPHVYQTANPGKELGNTTDFGTKWNGNYYFVSKQDRTLVKASATDFVDGGEYSAAVAGSEADGRSFAGIDENYGVYTTSNGAYVVDLNTFKSVSYLEGSRGVGSTGMSAQCGGAITAGDYIFVINVKDGVYVYSKADRSLVRSEVICPAHIGFVQSKDGNIWASDGPSLYCIDPKTLAVTKTDLPNGLEVYTDQWAWKPAMFDASATENVLYFASAGNNYAVQNIYRYQIGDASSLAQPFASGGANDYLYGGGFRVDPVSGDLVATFVGVSWGDNQNKLVVFDGKTGAEKSRLEYQEYLFPAMVLFN</sequence>
<dbReference type="AlphaFoldDB" id="A0A9D1H851"/>
<dbReference type="CDD" id="cd00146">
    <property type="entry name" value="PKD"/>
    <property type="match status" value="1"/>
</dbReference>
<comment type="caution">
    <text evidence="2">The sequence shown here is derived from an EMBL/GenBank/DDBJ whole genome shotgun (WGS) entry which is preliminary data.</text>
</comment>
<dbReference type="SUPFAM" id="SSF49299">
    <property type="entry name" value="PKD domain"/>
    <property type="match status" value="1"/>
</dbReference>
<dbReference type="SUPFAM" id="SSF50998">
    <property type="entry name" value="Quinoprotein alcohol dehydrogenase-like"/>
    <property type="match status" value="1"/>
</dbReference>
<dbReference type="Pfam" id="PF16819">
    <property type="entry name" value="DUF5074"/>
    <property type="match status" value="1"/>
</dbReference>
<dbReference type="PROSITE" id="PS51257">
    <property type="entry name" value="PROKAR_LIPOPROTEIN"/>
    <property type="match status" value="1"/>
</dbReference>
<dbReference type="SUPFAM" id="SSF50969">
    <property type="entry name" value="YVTN repeat-like/Quinoprotein amine dehydrogenase"/>
    <property type="match status" value="1"/>
</dbReference>
<protein>
    <submittedName>
        <fullName evidence="2">DUF5074 domain-containing protein</fullName>
    </submittedName>
</protein>
<evidence type="ECO:0000259" key="1">
    <source>
        <dbReference type="SMART" id="SM00089"/>
    </source>
</evidence>
<feature type="domain" description="PKD/Chitinase" evidence="1">
    <location>
        <begin position="32"/>
        <end position="113"/>
    </location>
</feature>
<organism evidence="2 3">
    <name type="scientific">Candidatus Merdimorpha stercoravium</name>
    <dbReference type="NCBI Taxonomy" id="2840863"/>
    <lineage>
        <taxon>Bacteria</taxon>
        <taxon>Pseudomonadati</taxon>
        <taxon>Bacteroidota</taxon>
        <taxon>Flavobacteriia</taxon>
        <taxon>Flavobacteriales</taxon>
        <taxon>Candidatus Merdimorpha</taxon>
    </lineage>
</organism>
<dbReference type="EMBL" id="DVLY01000003">
    <property type="protein sequence ID" value="HIT97223.1"/>
    <property type="molecule type" value="Genomic_DNA"/>
</dbReference>
<dbReference type="Proteomes" id="UP000824161">
    <property type="component" value="Unassembled WGS sequence"/>
</dbReference>
<evidence type="ECO:0000313" key="3">
    <source>
        <dbReference type="Proteomes" id="UP000824161"/>
    </source>
</evidence>
<dbReference type="InterPro" id="IPR022409">
    <property type="entry name" value="PKD/Chitinase_dom"/>
</dbReference>
<dbReference type="InterPro" id="IPR011047">
    <property type="entry name" value="Quinoprotein_ADH-like_sf"/>
</dbReference>
<dbReference type="InterPro" id="IPR013783">
    <property type="entry name" value="Ig-like_fold"/>
</dbReference>
<gene>
    <name evidence="2" type="ORF">IAC44_00120</name>
</gene>
<dbReference type="Gene3D" id="2.60.40.10">
    <property type="entry name" value="Immunoglobulins"/>
    <property type="match status" value="1"/>
</dbReference>